<evidence type="ECO:0008006" key="7">
    <source>
        <dbReference type="Google" id="ProtNLM"/>
    </source>
</evidence>
<organism evidence="5 6">
    <name type="scientific">Flammeovirga pacifica</name>
    <dbReference type="NCBI Taxonomy" id="915059"/>
    <lineage>
        <taxon>Bacteria</taxon>
        <taxon>Pseudomonadati</taxon>
        <taxon>Bacteroidota</taxon>
        <taxon>Cytophagia</taxon>
        <taxon>Cytophagales</taxon>
        <taxon>Flammeovirgaceae</taxon>
        <taxon>Flammeovirga</taxon>
    </lineage>
</organism>
<comment type="cofactor">
    <cofactor evidence="1">
        <name>Mg(2+)</name>
        <dbReference type="ChEBI" id="CHEBI:18420"/>
    </cofactor>
</comment>
<dbReference type="InterPro" id="IPR051600">
    <property type="entry name" value="Beta-PGM-like"/>
</dbReference>
<evidence type="ECO:0000256" key="4">
    <source>
        <dbReference type="ARBA" id="ARBA00022842"/>
    </source>
</evidence>
<keyword evidence="6" id="KW-1185">Reference proteome</keyword>
<accession>A0A1S1YSF0</accession>
<dbReference type="STRING" id="915059.NH26_20210"/>
<dbReference type="Pfam" id="PF13419">
    <property type="entry name" value="HAD_2"/>
    <property type="match status" value="1"/>
</dbReference>
<evidence type="ECO:0000256" key="1">
    <source>
        <dbReference type="ARBA" id="ARBA00001946"/>
    </source>
</evidence>
<dbReference type="RefSeq" id="WP_044217883.1">
    <property type="nucleotide sequence ID" value="NZ_JRYR02000002.1"/>
</dbReference>
<dbReference type="InterPro" id="IPR041492">
    <property type="entry name" value="HAD_2"/>
</dbReference>
<dbReference type="GO" id="GO:0003824">
    <property type="term" value="F:catalytic activity"/>
    <property type="evidence" value="ECO:0007669"/>
    <property type="project" value="UniProtKB-ARBA"/>
</dbReference>
<dbReference type="PANTHER" id="PTHR46193:SF10">
    <property type="entry name" value="6-PHOSPHOGLUCONATE PHOSPHATASE"/>
    <property type="match status" value="1"/>
</dbReference>
<evidence type="ECO:0000256" key="3">
    <source>
        <dbReference type="ARBA" id="ARBA00022723"/>
    </source>
</evidence>
<dbReference type="SFLD" id="SFLDG01129">
    <property type="entry name" value="C1.5:_HAD__Beta-PGM__Phosphata"/>
    <property type="match status" value="1"/>
</dbReference>
<dbReference type="PANTHER" id="PTHR46193">
    <property type="entry name" value="6-PHOSPHOGLUCONATE PHOSPHATASE"/>
    <property type="match status" value="1"/>
</dbReference>
<comment type="similarity">
    <text evidence="2">Belongs to the HAD-like hydrolase superfamily. CbbY/CbbZ/Gph/YieH family.</text>
</comment>
<dbReference type="SUPFAM" id="SSF56784">
    <property type="entry name" value="HAD-like"/>
    <property type="match status" value="1"/>
</dbReference>
<proteinExistence type="inferred from homology"/>
<dbReference type="OrthoDB" id="9797743at2"/>
<dbReference type="InterPro" id="IPR006439">
    <property type="entry name" value="HAD-SF_hydro_IA"/>
</dbReference>
<dbReference type="InterPro" id="IPR023214">
    <property type="entry name" value="HAD_sf"/>
</dbReference>
<dbReference type="Proteomes" id="UP000179797">
    <property type="component" value="Unassembled WGS sequence"/>
</dbReference>
<name>A0A1S1YSF0_FLAPC</name>
<dbReference type="InterPro" id="IPR023198">
    <property type="entry name" value="PGP-like_dom2"/>
</dbReference>
<dbReference type="EMBL" id="JRYR02000002">
    <property type="protein sequence ID" value="OHX63936.1"/>
    <property type="molecule type" value="Genomic_DNA"/>
</dbReference>
<dbReference type="Gene3D" id="3.40.50.1000">
    <property type="entry name" value="HAD superfamily/HAD-like"/>
    <property type="match status" value="1"/>
</dbReference>
<dbReference type="Gene3D" id="1.10.150.240">
    <property type="entry name" value="Putative phosphatase, domain 2"/>
    <property type="match status" value="1"/>
</dbReference>
<reference evidence="5 6" key="1">
    <citation type="journal article" date="2012" name="Int. J. Syst. Evol. Microbiol.">
        <title>Flammeovirga pacifica sp. nov., isolated from deep-sea sediment.</title>
        <authorList>
            <person name="Xu H."/>
            <person name="Fu Y."/>
            <person name="Yang N."/>
            <person name="Ding Z."/>
            <person name="Lai Q."/>
            <person name="Zeng R."/>
        </authorList>
    </citation>
    <scope>NUCLEOTIDE SEQUENCE [LARGE SCALE GENOMIC DNA]</scope>
    <source>
        <strain evidence="6">DSM 24597 / LMG 26175 / WPAGA1</strain>
    </source>
</reference>
<keyword evidence="4" id="KW-0460">Magnesium</keyword>
<dbReference type="InterPro" id="IPR036412">
    <property type="entry name" value="HAD-like_sf"/>
</dbReference>
<dbReference type="AlphaFoldDB" id="A0A1S1YSF0"/>
<dbReference type="GO" id="GO:0046872">
    <property type="term" value="F:metal ion binding"/>
    <property type="evidence" value="ECO:0007669"/>
    <property type="project" value="UniProtKB-KW"/>
</dbReference>
<evidence type="ECO:0000256" key="2">
    <source>
        <dbReference type="ARBA" id="ARBA00006171"/>
    </source>
</evidence>
<dbReference type="SFLD" id="SFLDS00003">
    <property type="entry name" value="Haloacid_Dehalogenase"/>
    <property type="match status" value="1"/>
</dbReference>
<sequence>MKRVKAIIFDCDGVLVDSESITMKVFIELFEKYGATMTYKEALDKFVGKAFNQILEAIENEYKVALPSDFETQFRERTFAAFQSEIQPIEGIKEVLAQLDVPFAVASNGPMTKMKLNLTTTGLIQYFDGRMFSAYDLKAWKPNPKLFIHAAEQLGFTPQDCLVIEDSLSGVEAAINGGFQVLAYVDKGHDASKFQQKGIPTFSQMKEVLQIINSITI</sequence>
<keyword evidence="3" id="KW-0479">Metal-binding</keyword>
<gene>
    <name evidence="5" type="ORF">NH26_20210</name>
</gene>
<comment type="caution">
    <text evidence="5">The sequence shown here is derived from an EMBL/GenBank/DDBJ whole genome shotgun (WGS) entry which is preliminary data.</text>
</comment>
<protein>
    <recommendedName>
        <fullName evidence="7">Haloacid dehalogenase</fullName>
    </recommendedName>
</protein>
<evidence type="ECO:0000313" key="5">
    <source>
        <dbReference type="EMBL" id="OHX63936.1"/>
    </source>
</evidence>
<dbReference type="CDD" id="cd07526">
    <property type="entry name" value="HAD_BPGM_like"/>
    <property type="match status" value="1"/>
</dbReference>
<evidence type="ECO:0000313" key="6">
    <source>
        <dbReference type="Proteomes" id="UP000179797"/>
    </source>
</evidence>
<dbReference type="SFLD" id="SFLDG01135">
    <property type="entry name" value="C1.5.6:_HAD__Beta-PGM__Phospha"/>
    <property type="match status" value="1"/>
</dbReference>
<dbReference type="NCBIfam" id="TIGR01509">
    <property type="entry name" value="HAD-SF-IA-v3"/>
    <property type="match status" value="1"/>
</dbReference>